<dbReference type="Pfam" id="PF13556">
    <property type="entry name" value="HTH_30"/>
    <property type="match status" value="1"/>
</dbReference>
<feature type="domain" description="PucR C-terminal helix-turn-helix" evidence="3">
    <location>
        <begin position="314"/>
        <end position="370"/>
    </location>
</feature>
<reference evidence="5 6" key="1">
    <citation type="submission" date="2009-12" db="EMBL/GenBank/DDBJ databases">
        <authorList>
            <person name="Shrivastava S."/>
            <person name="Madupu R."/>
            <person name="Durkin A.S."/>
            <person name="Torralba M."/>
            <person name="Methe B."/>
            <person name="Sutton G.G."/>
            <person name="Strausberg R.L."/>
            <person name="Nelson K.E."/>
        </authorList>
    </citation>
    <scope>NUCLEOTIDE SEQUENCE [LARGE SCALE GENOMIC DNA]</scope>
    <source>
        <strain evidence="5 6">W5455</strain>
    </source>
</reference>
<feature type="domain" description="Putative sugar diacid recognition" evidence="2">
    <location>
        <begin position="4"/>
        <end position="135"/>
    </location>
</feature>
<gene>
    <name evidence="5" type="ORF">HMPREF7215_1145</name>
</gene>
<dbReference type="InterPro" id="IPR051448">
    <property type="entry name" value="CdaR-like_regulators"/>
</dbReference>
<name>A0ABM9ZVF2_9BACT</name>
<dbReference type="GeneID" id="90985372"/>
<comment type="similarity">
    <text evidence="1">Belongs to the CdaR family.</text>
</comment>
<accession>A0ABM9ZVF2</accession>
<evidence type="ECO:0000313" key="6">
    <source>
        <dbReference type="Proteomes" id="UP000006462"/>
    </source>
</evidence>
<feature type="domain" description="CdaR GGDEF-like" evidence="4">
    <location>
        <begin position="145"/>
        <end position="264"/>
    </location>
</feature>
<dbReference type="InterPro" id="IPR041522">
    <property type="entry name" value="CdaR_GGDEF"/>
</dbReference>
<dbReference type="Proteomes" id="UP000006462">
    <property type="component" value="Unassembled WGS sequence"/>
</dbReference>
<dbReference type="InterPro" id="IPR008599">
    <property type="entry name" value="Diacid_rec"/>
</dbReference>
<evidence type="ECO:0000259" key="3">
    <source>
        <dbReference type="Pfam" id="PF13556"/>
    </source>
</evidence>
<dbReference type="Pfam" id="PF17853">
    <property type="entry name" value="GGDEF_2"/>
    <property type="match status" value="1"/>
</dbReference>
<dbReference type="InterPro" id="IPR025736">
    <property type="entry name" value="PucR_C-HTH_dom"/>
</dbReference>
<evidence type="ECO:0000313" key="5">
    <source>
        <dbReference type="EMBL" id="EFB90828.1"/>
    </source>
</evidence>
<dbReference type="RefSeq" id="WP_009164713.1">
    <property type="nucleotide sequence ID" value="NZ_ADFP01000061.1"/>
</dbReference>
<dbReference type="PANTHER" id="PTHR33744:SF16">
    <property type="entry name" value="CARBOHYDRATE DIACID REGULATOR"/>
    <property type="match status" value="1"/>
</dbReference>
<comment type="caution">
    <text evidence="5">The sequence shown here is derived from an EMBL/GenBank/DDBJ whole genome shotgun (WGS) entry which is preliminary data.</text>
</comment>
<evidence type="ECO:0000259" key="4">
    <source>
        <dbReference type="Pfam" id="PF17853"/>
    </source>
</evidence>
<dbReference type="InterPro" id="IPR042070">
    <property type="entry name" value="PucR_C-HTH_sf"/>
</dbReference>
<dbReference type="EMBL" id="ADFP01000061">
    <property type="protein sequence ID" value="EFB90828.1"/>
    <property type="molecule type" value="Genomic_DNA"/>
</dbReference>
<dbReference type="Pfam" id="PF05651">
    <property type="entry name" value="Diacid_rec"/>
    <property type="match status" value="1"/>
</dbReference>
<sequence>MNISHDSAMRIVTEMSSIIGHDVNMMDERGVIIASTDPERLGAFHGGARELLRQGLGELVVTCDGEYPGARQGINLPVCFEGATAGVIGITGRGEEVQQYSQIIKKMTEILLLDSWGERQKQLRAAMWSQFMEEWLFSAEELITDRFVERGLELGIDLRKPFQIFVVALEGSAATADEQERLGRVEEQIRAVVRASADGFYYKLPFRYVCFVSPASEEKLREMAGRIGENVARCGFRSFIGIDAEPVDCRHVRGACDRAGKALRAAVRNGECCAFYDGVDLEILAGEVPLKARQDFIAHLFHGCSERGRGEIMDFLSVYFHGNGSIQAVAKALCLHKNTVQYRLRRIHKLTRLDPRDLRNAAVFEIALAIHKTLRSDAAAGALHL</sequence>
<evidence type="ECO:0000259" key="2">
    <source>
        <dbReference type="Pfam" id="PF05651"/>
    </source>
</evidence>
<proteinExistence type="inferred from homology"/>
<organism evidence="5 6">
    <name type="scientific">Pyramidobacter piscolens W5455</name>
    <dbReference type="NCBI Taxonomy" id="352165"/>
    <lineage>
        <taxon>Bacteria</taxon>
        <taxon>Thermotogati</taxon>
        <taxon>Synergistota</taxon>
        <taxon>Synergistia</taxon>
        <taxon>Synergistales</taxon>
        <taxon>Dethiosulfovibrionaceae</taxon>
        <taxon>Pyramidobacter</taxon>
    </lineage>
</organism>
<keyword evidence="6" id="KW-1185">Reference proteome</keyword>
<evidence type="ECO:0000256" key="1">
    <source>
        <dbReference type="ARBA" id="ARBA00006754"/>
    </source>
</evidence>
<protein>
    <submittedName>
        <fullName evidence="5">Sugar diacid recognition</fullName>
    </submittedName>
</protein>
<dbReference type="PANTHER" id="PTHR33744">
    <property type="entry name" value="CARBOHYDRATE DIACID REGULATOR"/>
    <property type="match status" value="1"/>
</dbReference>
<dbReference type="Gene3D" id="1.10.10.2840">
    <property type="entry name" value="PucR C-terminal helix-turn-helix domain"/>
    <property type="match status" value="1"/>
</dbReference>